<feature type="transmembrane region" description="Helical" evidence="1">
    <location>
        <begin position="98"/>
        <end position="123"/>
    </location>
</feature>
<dbReference type="RefSeq" id="WP_121681499.1">
    <property type="nucleotide sequence ID" value="NZ_RCVZ01000011.1"/>
</dbReference>
<dbReference type="Pfam" id="PF09991">
    <property type="entry name" value="DUF2232"/>
    <property type="match status" value="1"/>
</dbReference>
<evidence type="ECO:0000313" key="3">
    <source>
        <dbReference type="Proteomes" id="UP000276770"/>
    </source>
</evidence>
<dbReference type="EMBL" id="RCVZ01000011">
    <property type="protein sequence ID" value="RLQ93983.1"/>
    <property type="molecule type" value="Genomic_DNA"/>
</dbReference>
<organism evidence="2 3">
    <name type="scientific">Falsibacillus albus</name>
    <dbReference type="NCBI Taxonomy" id="2478915"/>
    <lineage>
        <taxon>Bacteria</taxon>
        <taxon>Bacillati</taxon>
        <taxon>Bacillota</taxon>
        <taxon>Bacilli</taxon>
        <taxon>Bacillales</taxon>
        <taxon>Bacillaceae</taxon>
        <taxon>Falsibacillus</taxon>
    </lineage>
</organism>
<dbReference type="PANTHER" id="PTHR41324">
    <property type="entry name" value="MEMBRANE PROTEIN-RELATED"/>
    <property type="match status" value="1"/>
</dbReference>
<reference evidence="2 3" key="1">
    <citation type="submission" date="2018-10" db="EMBL/GenBank/DDBJ databases">
        <title>Falsibacillus sp. genome draft.</title>
        <authorList>
            <person name="Shi S."/>
        </authorList>
    </citation>
    <scope>NUCLEOTIDE SEQUENCE [LARGE SCALE GENOMIC DNA]</scope>
    <source>
        <strain evidence="2 3">GY 10110</strain>
    </source>
</reference>
<accession>A0A3L7JT23</accession>
<keyword evidence="1" id="KW-0472">Membrane</keyword>
<evidence type="ECO:0000256" key="1">
    <source>
        <dbReference type="SAM" id="Phobius"/>
    </source>
</evidence>
<feature type="transmembrane region" description="Helical" evidence="1">
    <location>
        <begin position="12"/>
        <end position="43"/>
    </location>
</feature>
<feature type="transmembrane region" description="Helical" evidence="1">
    <location>
        <begin position="55"/>
        <end position="86"/>
    </location>
</feature>
<keyword evidence="3" id="KW-1185">Reference proteome</keyword>
<feature type="transmembrane region" description="Helical" evidence="1">
    <location>
        <begin position="277"/>
        <end position="300"/>
    </location>
</feature>
<keyword evidence="1" id="KW-1133">Transmembrane helix</keyword>
<dbReference type="Proteomes" id="UP000276770">
    <property type="component" value="Unassembled WGS sequence"/>
</dbReference>
<comment type="caution">
    <text evidence="2">The sequence shown here is derived from an EMBL/GenBank/DDBJ whole genome shotgun (WGS) entry which is preliminary data.</text>
</comment>
<sequence>MNNARSLTQGALMLSIYLVLLLITIYIPVLSIIANLFLVLPFLLYSAKFPIKKSILLFFSSIILTAVVGTIVSIPLTILYGATGLAMGICINLHKSKVYTYIVSSFVFLASLLIEYIGASVFFNMNFIDDFLKMTRKSFQQSVDLMSKLGQPVDSRLLDSFDTMISLVKILMPSLLVSTSFILVFIFIQINFPIARRFKIDVPAFRPFRQMQLPKSLLWYYLITVIFTLTLGKLNGNFVNTALLNIAFMLQFLMLLQGISLVLFISHSRNIPKPVPIAGLIIIAILFFPALYMVSVLGVLDLGFNIRQRFQQKP</sequence>
<dbReference type="AlphaFoldDB" id="A0A3L7JT23"/>
<dbReference type="InterPro" id="IPR018710">
    <property type="entry name" value="DUF2232"/>
</dbReference>
<proteinExistence type="predicted"/>
<feature type="transmembrane region" description="Helical" evidence="1">
    <location>
        <begin position="170"/>
        <end position="195"/>
    </location>
</feature>
<dbReference type="OrthoDB" id="2987886at2"/>
<feature type="transmembrane region" description="Helical" evidence="1">
    <location>
        <begin position="242"/>
        <end position="265"/>
    </location>
</feature>
<gene>
    <name evidence="2" type="ORF">D9X91_15185</name>
</gene>
<dbReference type="PANTHER" id="PTHR41324:SF1">
    <property type="entry name" value="DUF2232 DOMAIN-CONTAINING PROTEIN"/>
    <property type="match status" value="1"/>
</dbReference>
<evidence type="ECO:0000313" key="2">
    <source>
        <dbReference type="EMBL" id="RLQ93983.1"/>
    </source>
</evidence>
<feature type="transmembrane region" description="Helical" evidence="1">
    <location>
        <begin position="216"/>
        <end position="236"/>
    </location>
</feature>
<name>A0A3L7JT23_9BACI</name>
<keyword evidence="1" id="KW-0812">Transmembrane</keyword>
<protein>
    <submittedName>
        <fullName evidence="2">DUF2232 domain-containing protein</fullName>
    </submittedName>
</protein>